<dbReference type="AlphaFoldDB" id="A0ABD6B3R9"/>
<name>A0ABD6B3R9_9EURY</name>
<accession>A0ABD6B3R9</accession>
<organism evidence="1 2">
    <name type="scientific">Halolamina salina</name>
    <dbReference type="NCBI Taxonomy" id="1220023"/>
    <lineage>
        <taxon>Archaea</taxon>
        <taxon>Methanobacteriati</taxon>
        <taxon>Methanobacteriota</taxon>
        <taxon>Stenosarchaea group</taxon>
        <taxon>Halobacteria</taxon>
        <taxon>Halobacteriales</taxon>
        <taxon>Haloferacaceae</taxon>
    </lineage>
</organism>
<dbReference type="Proteomes" id="UP001597111">
    <property type="component" value="Unassembled WGS sequence"/>
</dbReference>
<reference evidence="1 2" key="1">
    <citation type="journal article" date="2019" name="Int. J. Syst. Evol. Microbiol.">
        <title>The Global Catalogue of Microorganisms (GCM) 10K type strain sequencing project: providing services to taxonomists for standard genome sequencing and annotation.</title>
        <authorList>
            <consortium name="The Broad Institute Genomics Platform"/>
            <consortium name="The Broad Institute Genome Sequencing Center for Infectious Disease"/>
            <person name="Wu L."/>
            <person name="Ma J."/>
        </authorList>
    </citation>
    <scope>NUCLEOTIDE SEQUENCE [LARGE SCALE GENOMIC DNA]</scope>
    <source>
        <strain evidence="1 2">CGMCC 1.12285</strain>
    </source>
</reference>
<feature type="non-terminal residue" evidence="1">
    <location>
        <position position="1"/>
    </location>
</feature>
<dbReference type="RefSeq" id="WP_379818149.1">
    <property type="nucleotide sequence ID" value="NZ_JBHUDH010000035.1"/>
</dbReference>
<comment type="caution">
    <text evidence="1">The sequence shown here is derived from an EMBL/GenBank/DDBJ whole genome shotgun (WGS) entry which is preliminary data.</text>
</comment>
<proteinExistence type="predicted"/>
<keyword evidence="2" id="KW-1185">Reference proteome</keyword>
<dbReference type="EMBL" id="JBHUDH010000035">
    <property type="protein sequence ID" value="MFD1525572.1"/>
    <property type="molecule type" value="Genomic_DNA"/>
</dbReference>
<sequence>DAALDAFVEVVNDVDDDGVAADVEDVQVRLGNCLIPALYMESPAHEHDPALPHEPLPYLRVAESLPDRTGARAGFARTKAVRGVSKLAHGVEEAADAVEAFLDDRA</sequence>
<evidence type="ECO:0000313" key="2">
    <source>
        <dbReference type="Proteomes" id="UP001597111"/>
    </source>
</evidence>
<gene>
    <name evidence="1" type="ORF">ACFR9S_04540</name>
</gene>
<evidence type="ECO:0000313" key="1">
    <source>
        <dbReference type="EMBL" id="MFD1525572.1"/>
    </source>
</evidence>
<protein>
    <submittedName>
        <fullName evidence="1">Uncharacterized protein</fullName>
    </submittedName>
</protein>